<feature type="chain" id="PRO_5043321073" evidence="1">
    <location>
        <begin position="19"/>
        <end position="78"/>
    </location>
</feature>
<accession>A0AAX4JFH5</accession>
<dbReference type="RefSeq" id="XP_065330781.1">
    <property type="nucleotide sequence ID" value="XM_065474709.1"/>
</dbReference>
<dbReference type="AlphaFoldDB" id="A0AAX4JFH5"/>
<sequence>MRFLIISLSLILGRLISRKEEEAQHPLVQEFMRSKELDKKIRRELIRPITHENFHDPNVPLYEPFKLTEAQQDILLQH</sequence>
<reference evidence="2" key="1">
    <citation type="journal article" date="2024" name="BMC Genomics">
        <title>Functional annotation of a divergent genome using sequence and structure-based similarity.</title>
        <authorList>
            <person name="Svedberg D."/>
            <person name="Winiger R.R."/>
            <person name="Berg A."/>
            <person name="Sharma H."/>
            <person name="Tellgren-Roth C."/>
            <person name="Debrunner-Vossbrinck B.A."/>
            <person name="Vossbrinck C.R."/>
            <person name="Barandun J."/>
        </authorList>
    </citation>
    <scope>NUCLEOTIDE SEQUENCE</scope>
    <source>
        <strain evidence="2">Illinois isolate</strain>
    </source>
</reference>
<gene>
    <name evidence="2" type="ORF">VNE69_09188</name>
</gene>
<name>A0AAX4JFH5_9MICR</name>
<protein>
    <submittedName>
        <fullName evidence="2">Uncharacterized protein</fullName>
    </submittedName>
</protein>
<organism evidence="2 3">
    <name type="scientific">Vairimorpha necatrix</name>
    <dbReference type="NCBI Taxonomy" id="6039"/>
    <lineage>
        <taxon>Eukaryota</taxon>
        <taxon>Fungi</taxon>
        <taxon>Fungi incertae sedis</taxon>
        <taxon>Microsporidia</taxon>
        <taxon>Nosematidae</taxon>
        <taxon>Vairimorpha</taxon>
    </lineage>
</organism>
<dbReference type="KEGG" id="vnx:VNE69_09188"/>
<keyword evidence="1" id="KW-0732">Signal</keyword>
<evidence type="ECO:0000313" key="3">
    <source>
        <dbReference type="Proteomes" id="UP001334084"/>
    </source>
</evidence>
<dbReference type="EMBL" id="CP142734">
    <property type="protein sequence ID" value="WUR04636.1"/>
    <property type="molecule type" value="Genomic_DNA"/>
</dbReference>
<keyword evidence="3" id="KW-1185">Reference proteome</keyword>
<evidence type="ECO:0000256" key="1">
    <source>
        <dbReference type="SAM" id="SignalP"/>
    </source>
</evidence>
<evidence type="ECO:0000313" key="2">
    <source>
        <dbReference type="EMBL" id="WUR04636.1"/>
    </source>
</evidence>
<dbReference type="Proteomes" id="UP001334084">
    <property type="component" value="Chromosome 9"/>
</dbReference>
<dbReference type="GeneID" id="90542467"/>
<feature type="signal peptide" evidence="1">
    <location>
        <begin position="1"/>
        <end position="18"/>
    </location>
</feature>
<proteinExistence type="predicted"/>